<reference evidence="2" key="1">
    <citation type="submission" date="2023-09" db="EMBL/GenBank/DDBJ databases">
        <title>First report of Pseudomonas coleopterorum DJ13 causing leaf spot on Rhododendron pulchrum Sweet in China.</title>
        <authorList>
            <person name="Zhang Y."/>
        </authorList>
    </citation>
    <scope>NUCLEOTIDE SEQUENCE</scope>
    <source>
        <strain evidence="2">DJ13</strain>
    </source>
</reference>
<feature type="domain" description="DUF6957" evidence="1">
    <location>
        <begin position="19"/>
        <end position="125"/>
    </location>
</feature>
<evidence type="ECO:0000313" key="3">
    <source>
        <dbReference type="Proteomes" id="UP001258207"/>
    </source>
</evidence>
<gene>
    <name evidence="2" type="ORF">RI108_20785</name>
</gene>
<dbReference type="EMBL" id="CP134081">
    <property type="protein sequence ID" value="WNC09658.1"/>
    <property type="molecule type" value="Genomic_DNA"/>
</dbReference>
<dbReference type="Proteomes" id="UP001258207">
    <property type="component" value="Chromosome"/>
</dbReference>
<proteinExistence type="predicted"/>
<organism evidence="2 3">
    <name type="scientific">Pseudomonas coleopterorum</name>
    <dbReference type="NCBI Taxonomy" id="1605838"/>
    <lineage>
        <taxon>Bacteria</taxon>
        <taxon>Pseudomonadati</taxon>
        <taxon>Pseudomonadota</taxon>
        <taxon>Gammaproteobacteria</taxon>
        <taxon>Pseudomonadales</taxon>
        <taxon>Pseudomonadaceae</taxon>
        <taxon>Pseudomonas</taxon>
    </lineage>
</organism>
<dbReference type="InterPro" id="IPR054232">
    <property type="entry name" value="DUF6957"/>
</dbReference>
<name>A0AAJ6MTI1_9PSED</name>
<protein>
    <recommendedName>
        <fullName evidence="1">DUF6957 domain-containing protein</fullName>
    </recommendedName>
</protein>
<accession>A0AAJ6MTI1</accession>
<evidence type="ECO:0000313" key="2">
    <source>
        <dbReference type="EMBL" id="WNC09658.1"/>
    </source>
</evidence>
<sequence length="147" mass="15746">MSLPRIAEMLCLDGERVSGASMASYAAIEKKLRLTGKPYCVVSAWILIDVEGVDPVVTQGTHLMPAVMYVHHVLSHSSGQLCEGDSVMTGYATYMDPAGIFETVDTVYILLSHGFRKSADIETVSAAQAQANRMASVSFSASGLLDE</sequence>
<evidence type="ECO:0000259" key="1">
    <source>
        <dbReference type="Pfam" id="PF22275"/>
    </source>
</evidence>
<dbReference type="AlphaFoldDB" id="A0AAJ6MTI1"/>
<dbReference type="RefSeq" id="WP_310791924.1">
    <property type="nucleotide sequence ID" value="NZ_CP134081.1"/>
</dbReference>
<dbReference type="Pfam" id="PF22275">
    <property type="entry name" value="DUF6957"/>
    <property type="match status" value="1"/>
</dbReference>